<dbReference type="EMBL" id="BNJK01000001">
    <property type="protein sequence ID" value="GHO91211.1"/>
    <property type="molecule type" value="Genomic_DNA"/>
</dbReference>
<organism evidence="1 2">
    <name type="scientific">Reticulibacter mediterranei</name>
    <dbReference type="NCBI Taxonomy" id="2778369"/>
    <lineage>
        <taxon>Bacteria</taxon>
        <taxon>Bacillati</taxon>
        <taxon>Chloroflexota</taxon>
        <taxon>Ktedonobacteria</taxon>
        <taxon>Ktedonobacterales</taxon>
        <taxon>Reticulibacteraceae</taxon>
        <taxon>Reticulibacter</taxon>
    </lineage>
</organism>
<evidence type="ECO:0000313" key="1">
    <source>
        <dbReference type="EMBL" id="GHO91211.1"/>
    </source>
</evidence>
<proteinExistence type="predicted"/>
<dbReference type="Proteomes" id="UP000597444">
    <property type="component" value="Unassembled WGS sequence"/>
</dbReference>
<evidence type="ECO:0000313" key="2">
    <source>
        <dbReference type="Proteomes" id="UP000597444"/>
    </source>
</evidence>
<reference evidence="1" key="1">
    <citation type="submission" date="2020-10" db="EMBL/GenBank/DDBJ databases">
        <title>Taxonomic study of unclassified bacteria belonging to the class Ktedonobacteria.</title>
        <authorList>
            <person name="Yabe S."/>
            <person name="Wang C.M."/>
            <person name="Zheng Y."/>
            <person name="Sakai Y."/>
            <person name="Cavaletti L."/>
            <person name="Monciardini P."/>
            <person name="Donadio S."/>
        </authorList>
    </citation>
    <scope>NUCLEOTIDE SEQUENCE</scope>
    <source>
        <strain evidence="1">ID150040</strain>
    </source>
</reference>
<gene>
    <name evidence="1" type="ORF">KSF_012590</name>
</gene>
<dbReference type="AlphaFoldDB" id="A0A8J3IB90"/>
<comment type="caution">
    <text evidence="1">The sequence shown here is derived from an EMBL/GenBank/DDBJ whole genome shotgun (WGS) entry which is preliminary data.</text>
</comment>
<name>A0A8J3IB90_9CHLR</name>
<sequence length="300" mass="32883">MIIVGLVISGVIALIINYWLNSTRFTPNSTNATTSIIATLDVQRASLYAGLEMTIKNAQSAQTFVDDTVPSSSKVVRLNMHVANPTNNQISLLYYEIARLLAPHIQPIAPLNVHLSAATQPGKEDSGWIDFPFSDHLQLDTLTLQLGSSALHETMVLIPLKAKFDPKHFITKSSPQSLAISYNFNGNLLSYYLKSVDVAYAYQGRQARAGQQFYVLHFLVDNPNGVDASPGLGYDYIRLVVLGYSQPPIDSTLSATFKHATRGMSGNVVFVAPVGMKTITVGFRSQFGGPQQNYVVRLMK</sequence>
<protein>
    <recommendedName>
        <fullName evidence="3">DUF4352 domain-containing protein</fullName>
    </recommendedName>
</protein>
<keyword evidence="2" id="KW-1185">Reference proteome</keyword>
<evidence type="ECO:0008006" key="3">
    <source>
        <dbReference type="Google" id="ProtNLM"/>
    </source>
</evidence>
<accession>A0A8J3IB90</accession>